<evidence type="ECO:0000313" key="5">
    <source>
        <dbReference type="Proteomes" id="UP001150259"/>
    </source>
</evidence>
<proteinExistence type="inferred from homology"/>
<comment type="caution">
    <text evidence="4">The sequence shown here is derived from an EMBL/GenBank/DDBJ whole genome shotgun (WGS) entry which is preliminary data.</text>
</comment>
<feature type="coiled-coil region" evidence="2">
    <location>
        <begin position="88"/>
        <end position="115"/>
    </location>
</feature>
<sequence length="323" mass="33307">MIPEPKPRRPDASMTLITSMLERPLDPGYQQAADRRAAAGLPPATSTRTAVVIAMMVVTGFLFATGAQALRAAPTAAASVKSELVGRIETLQAQGQGQEATIAELRKQVSELEALALQQAGAADLTDTITQLEMFAGYTAMRGSGLTLTVGDAPSADADSDTGSRPSSGFDSGRVTSSDLQIIVNGLWGVGAEAIAINGHRLTSTAAIRFAGQAIIVDFRPLTPPYVITALGDAARMQQLFEPSFAGVYLAQLGEQFGITSELTAGDGLTVPADSLTRLTSAKPLDGGVTTRSATTGPVTSGTDGSSLGPDPGEQQGTEETTR</sequence>
<evidence type="ECO:0000256" key="3">
    <source>
        <dbReference type="SAM" id="MobiDB-lite"/>
    </source>
</evidence>
<dbReference type="InterPro" id="IPR010273">
    <property type="entry name" value="DUF881"/>
</dbReference>
<feature type="region of interest" description="Disordered" evidence="3">
    <location>
        <begin position="281"/>
        <end position="323"/>
    </location>
</feature>
<comment type="similarity">
    <text evidence="1">Belongs to the UPF0749 family.</text>
</comment>
<feature type="compositionally biased region" description="Polar residues" evidence="3">
    <location>
        <begin position="161"/>
        <end position="174"/>
    </location>
</feature>
<dbReference type="PANTHER" id="PTHR37313">
    <property type="entry name" value="UPF0749 PROTEIN RV1825"/>
    <property type="match status" value="1"/>
</dbReference>
<dbReference type="RefSeq" id="WP_272460210.1">
    <property type="nucleotide sequence ID" value="NZ_JAPFQL010000001.1"/>
</dbReference>
<dbReference type="Gene3D" id="3.30.70.1880">
    <property type="entry name" value="Protein of unknown function DUF881"/>
    <property type="match status" value="1"/>
</dbReference>
<keyword evidence="5" id="KW-1185">Reference proteome</keyword>
<dbReference type="PANTHER" id="PTHR37313:SF1">
    <property type="entry name" value="UPF0749 PROTEIN RV1823"/>
    <property type="match status" value="1"/>
</dbReference>
<keyword evidence="2" id="KW-0175">Coiled coil</keyword>
<organism evidence="4 5">
    <name type="scientific">Intrasporangium calvum</name>
    <dbReference type="NCBI Taxonomy" id="53358"/>
    <lineage>
        <taxon>Bacteria</taxon>
        <taxon>Bacillati</taxon>
        <taxon>Actinomycetota</taxon>
        <taxon>Actinomycetes</taxon>
        <taxon>Micrococcales</taxon>
        <taxon>Intrasporangiaceae</taxon>
        <taxon>Intrasporangium</taxon>
    </lineage>
</organism>
<protein>
    <submittedName>
        <fullName evidence="4">DUF881 domain-containing protein</fullName>
    </submittedName>
</protein>
<gene>
    <name evidence="4" type="ORF">OO014_00205</name>
</gene>
<dbReference type="Pfam" id="PF05949">
    <property type="entry name" value="DUF881"/>
    <property type="match status" value="1"/>
</dbReference>
<evidence type="ECO:0000256" key="2">
    <source>
        <dbReference type="SAM" id="Coils"/>
    </source>
</evidence>
<accession>A0ABT5GCV1</accession>
<feature type="region of interest" description="Disordered" evidence="3">
    <location>
        <begin position="152"/>
        <end position="174"/>
    </location>
</feature>
<feature type="compositionally biased region" description="Polar residues" evidence="3">
    <location>
        <begin position="290"/>
        <end position="306"/>
    </location>
</feature>
<name>A0ABT5GCV1_9MICO</name>
<dbReference type="EMBL" id="JAPFQL010000001">
    <property type="protein sequence ID" value="MDC5695666.1"/>
    <property type="molecule type" value="Genomic_DNA"/>
</dbReference>
<reference evidence="4 5" key="1">
    <citation type="submission" date="2022-11" db="EMBL/GenBank/DDBJ databases">
        <title>Anaerobic phenanthrene biodegradation by a DNRA strain PheN6.</title>
        <authorList>
            <person name="Zhang Z."/>
        </authorList>
    </citation>
    <scope>NUCLEOTIDE SEQUENCE [LARGE SCALE GENOMIC DNA]</scope>
    <source>
        <strain evidence="4 5">PheN6</strain>
    </source>
</reference>
<evidence type="ECO:0000256" key="1">
    <source>
        <dbReference type="ARBA" id="ARBA00009108"/>
    </source>
</evidence>
<evidence type="ECO:0000313" key="4">
    <source>
        <dbReference type="EMBL" id="MDC5695666.1"/>
    </source>
</evidence>
<dbReference type="Proteomes" id="UP001150259">
    <property type="component" value="Unassembled WGS sequence"/>
</dbReference>